<evidence type="ECO:0000313" key="3">
    <source>
        <dbReference type="EMBL" id="QJD82834.1"/>
    </source>
</evidence>
<organism evidence="3 4">
    <name type="scientific">Cohnella herbarum</name>
    <dbReference type="NCBI Taxonomy" id="2728023"/>
    <lineage>
        <taxon>Bacteria</taxon>
        <taxon>Bacillati</taxon>
        <taxon>Bacillota</taxon>
        <taxon>Bacilli</taxon>
        <taxon>Bacillales</taxon>
        <taxon>Paenibacillaceae</taxon>
        <taxon>Cohnella</taxon>
    </lineage>
</organism>
<dbReference type="InterPro" id="IPR006059">
    <property type="entry name" value="SBP"/>
</dbReference>
<dbReference type="PANTHER" id="PTHR43649:SF17">
    <property type="entry name" value="ABC TRANSPORTER SOLUTE BINDING PROTEIN-SUGAR TRANSPORT"/>
    <property type="match status" value="1"/>
</dbReference>
<dbReference type="InterPro" id="IPR050490">
    <property type="entry name" value="Bact_solute-bd_prot1"/>
</dbReference>
<gene>
    <name evidence="3" type="ORF">HH215_06335</name>
</gene>
<dbReference type="Pfam" id="PF01547">
    <property type="entry name" value="SBP_bac_1"/>
    <property type="match status" value="1"/>
</dbReference>
<dbReference type="RefSeq" id="WP_169279130.1">
    <property type="nucleotide sequence ID" value="NZ_CP051680.1"/>
</dbReference>
<sequence>MWSKRKSSTILLSALLALMALLAACGNDNNKNGGATEGGTTASPAQANEKTANLKMAYFSVSNTKDFKTVQDAINIIAKEKINATVELMPIDAGSWNQQINLLLAGNEPLDLMLTSTMFNFSNQVAKGQLLPLDELLEKYGPTIKDTMEPAIYNATKIDGKIYGVPSVRDTAADYGLIMRKDLVDKHGIDLSAVKTFADVESILKTIKDKEPGISPLVPRSQALPIVTDILSGSIDMLGDNMGVLPLANNDTKIVNLYETQEYADAVALVRKWYQAGYIMQDAATTLETYSSLVRAGKAFSYFSNTKPGFEQQETGLNGHEMVAVRLTKPVSSSSNATSMMISIPHNSSDPDKAMQLMNLLYTDKEIVNLLTNGVEGKHYVKNEDGTIQTPEGVTDTGYQFNQWEIGNNALSAVWKGTAPDIWEQMRAFNKSATFSKALGFTFDSNSVKNEVAAVTNVVNQYKVGLETGTLDPSTLGDFNGKLKSAGLDKIIAEKQKQLDVWAASEEK</sequence>
<dbReference type="KEGG" id="cheb:HH215_06335"/>
<evidence type="ECO:0000259" key="2">
    <source>
        <dbReference type="Pfam" id="PF12010"/>
    </source>
</evidence>
<dbReference type="AlphaFoldDB" id="A0A7Z2ZKJ0"/>
<proteinExistence type="predicted"/>
<dbReference type="Proteomes" id="UP000502248">
    <property type="component" value="Chromosome"/>
</dbReference>
<dbReference type="PROSITE" id="PS51257">
    <property type="entry name" value="PROKAR_LIPOPROTEIN"/>
    <property type="match status" value="1"/>
</dbReference>
<name>A0A7Z2ZKJ0_9BACL</name>
<evidence type="ECO:0000313" key="4">
    <source>
        <dbReference type="Proteomes" id="UP000502248"/>
    </source>
</evidence>
<reference evidence="3 4" key="1">
    <citation type="submission" date="2020-04" db="EMBL/GenBank/DDBJ databases">
        <title>Genome sequencing of novel species.</title>
        <authorList>
            <person name="Heo J."/>
            <person name="Kim S.-J."/>
            <person name="Kim J.-S."/>
            <person name="Hong S.-B."/>
            <person name="Kwon S.-W."/>
        </authorList>
    </citation>
    <scope>NUCLEOTIDE SEQUENCE [LARGE SCALE GENOMIC DNA]</scope>
    <source>
        <strain evidence="3 4">MFER-1</strain>
    </source>
</reference>
<dbReference type="SUPFAM" id="SSF53850">
    <property type="entry name" value="Periplasmic binding protein-like II"/>
    <property type="match status" value="1"/>
</dbReference>
<dbReference type="Gene3D" id="3.40.190.10">
    <property type="entry name" value="Periplasmic binding protein-like II"/>
    <property type="match status" value="2"/>
</dbReference>
<dbReference type="PANTHER" id="PTHR43649">
    <property type="entry name" value="ARABINOSE-BINDING PROTEIN-RELATED"/>
    <property type="match status" value="1"/>
</dbReference>
<feature type="chain" id="PRO_5039022149" evidence="1">
    <location>
        <begin position="24"/>
        <end position="508"/>
    </location>
</feature>
<keyword evidence="4" id="KW-1185">Reference proteome</keyword>
<dbReference type="EMBL" id="CP051680">
    <property type="protein sequence ID" value="QJD82834.1"/>
    <property type="molecule type" value="Genomic_DNA"/>
</dbReference>
<feature type="signal peptide" evidence="1">
    <location>
        <begin position="1"/>
        <end position="23"/>
    </location>
</feature>
<dbReference type="InterPro" id="IPR022627">
    <property type="entry name" value="DUF3502"/>
</dbReference>
<keyword evidence="1" id="KW-0732">Signal</keyword>
<protein>
    <submittedName>
        <fullName evidence="3">ABC transporter substrate-binding protein</fullName>
    </submittedName>
</protein>
<dbReference type="Pfam" id="PF12010">
    <property type="entry name" value="DUF3502"/>
    <property type="match status" value="1"/>
</dbReference>
<evidence type="ECO:0000256" key="1">
    <source>
        <dbReference type="SAM" id="SignalP"/>
    </source>
</evidence>
<accession>A0A7Z2ZKJ0</accession>
<feature type="domain" description="DUF3502" evidence="2">
    <location>
        <begin position="438"/>
        <end position="503"/>
    </location>
</feature>